<evidence type="ECO:0000256" key="2">
    <source>
        <dbReference type="PROSITE-ProRule" id="PRU00192"/>
    </source>
</evidence>
<protein>
    <recommendedName>
        <fullName evidence="8">DH domain-containing protein</fullName>
    </recommendedName>
</protein>
<gene>
    <name evidence="6" type="ORF">BCR36DRAFT_338682</name>
</gene>
<evidence type="ECO:0000256" key="3">
    <source>
        <dbReference type="SAM" id="MobiDB-lite"/>
    </source>
</evidence>
<dbReference type="InterPro" id="IPR053086">
    <property type="entry name" value="RhoGEF_domain"/>
</dbReference>
<dbReference type="Gene3D" id="1.20.900.10">
    <property type="entry name" value="Dbl homology (DH) domain"/>
    <property type="match status" value="1"/>
</dbReference>
<feature type="compositionally biased region" description="Acidic residues" evidence="3">
    <location>
        <begin position="689"/>
        <end position="700"/>
    </location>
</feature>
<feature type="compositionally biased region" description="Basic and acidic residues" evidence="3">
    <location>
        <begin position="1496"/>
        <end position="1510"/>
    </location>
</feature>
<keyword evidence="1 2" id="KW-0728">SH3 domain</keyword>
<dbReference type="Pfam" id="PF00018">
    <property type="entry name" value="SH3_1"/>
    <property type="match status" value="1"/>
</dbReference>
<dbReference type="GO" id="GO:0005085">
    <property type="term" value="F:guanyl-nucleotide exchange factor activity"/>
    <property type="evidence" value="ECO:0007669"/>
    <property type="project" value="InterPro"/>
</dbReference>
<evidence type="ECO:0000259" key="4">
    <source>
        <dbReference type="PROSITE" id="PS50002"/>
    </source>
</evidence>
<feature type="domain" description="SH3" evidence="4">
    <location>
        <begin position="34"/>
        <end position="93"/>
    </location>
</feature>
<feature type="domain" description="DH" evidence="5">
    <location>
        <begin position="145"/>
        <end position="327"/>
    </location>
</feature>
<evidence type="ECO:0008006" key="8">
    <source>
        <dbReference type="Google" id="ProtNLM"/>
    </source>
</evidence>
<dbReference type="EMBL" id="MCFH01000078">
    <property type="protein sequence ID" value="ORX41783.1"/>
    <property type="molecule type" value="Genomic_DNA"/>
</dbReference>
<dbReference type="GO" id="GO:0005829">
    <property type="term" value="C:cytosol"/>
    <property type="evidence" value="ECO:0007669"/>
    <property type="project" value="TreeGrafter"/>
</dbReference>
<name>A0A1Y1UUU9_9FUNG</name>
<organism evidence="6 7">
    <name type="scientific">Piromyces finnis</name>
    <dbReference type="NCBI Taxonomy" id="1754191"/>
    <lineage>
        <taxon>Eukaryota</taxon>
        <taxon>Fungi</taxon>
        <taxon>Fungi incertae sedis</taxon>
        <taxon>Chytridiomycota</taxon>
        <taxon>Chytridiomycota incertae sedis</taxon>
        <taxon>Neocallimastigomycetes</taxon>
        <taxon>Neocallimastigales</taxon>
        <taxon>Neocallimastigaceae</taxon>
        <taxon>Piromyces</taxon>
    </lineage>
</organism>
<feature type="compositionally biased region" description="Basic and acidic residues" evidence="3">
    <location>
        <begin position="763"/>
        <end position="812"/>
    </location>
</feature>
<feature type="region of interest" description="Disordered" evidence="3">
    <location>
        <begin position="1496"/>
        <end position="1529"/>
    </location>
</feature>
<dbReference type="STRING" id="1754191.A0A1Y1UUU9"/>
<dbReference type="InterPro" id="IPR001452">
    <property type="entry name" value="SH3_domain"/>
</dbReference>
<feature type="compositionally biased region" description="Basic and acidic residues" evidence="3">
    <location>
        <begin position="849"/>
        <end position="863"/>
    </location>
</feature>
<dbReference type="PROSITE" id="PS50010">
    <property type="entry name" value="DH_2"/>
    <property type="match status" value="1"/>
</dbReference>
<dbReference type="InterPro" id="IPR011993">
    <property type="entry name" value="PH-like_dom_sf"/>
</dbReference>
<reference evidence="6 7" key="1">
    <citation type="submission" date="2016-08" db="EMBL/GenBank/DDBJ databases">
        <title>Genomes of anaerobic fungi encode conserved fungal cellulosomes for biomass hydrolysis.</title>
        <authorList>
            <consortium name="DOE Joint Genome Institute"/>
            <person name="Haitjema C.H."/>
            <person name="Gilmore S.P."/>
            <person name="Henske J.K."/>
            <person name="Solomon K.V."/>
            <person name="De Groot R."/>
            <person name="Kuo A."/>
            <person name="Mondo S.J."/>
            <person name="Salamov A.A."/>
            <person name="Labutti K."/>
            <person name="Zhao Z."/>
            <person name="Chiniquy J."/>
            <person name="Barry K."/>
            <person name="Brewer H.M."/>
            <person name="Purvine S.O."/>
            <person name="Wright A.T."/>
            <person name="Boxma B."/>
            <person name="Van Alen T."/>
            <person name="Hackstein J.H."/>
            <person name="Baker S.E."/>
            <person name="Grigoriev I.V."/>
            <person name="O'Malley M.A."/>
        </authorList>
    </citation>
    <scope>NUCLEOTIDE SEQUENCE [LARGE SCALE GENOMIC DNA]</scope>
    <source>
        <strain evidence="7">finn</strain>
    </source>
</reference>
<dbReference type="OrthoDB" id="5971719at2759"/>
<dbReference type="SUPFAM" id="SSF50729">
    <property type="entry name" value="PH domain-like"/>
    <property type="match status" value="1"/>
</dbReference>
<dbReference type="InterPro" id="IPR035899">
    <property type="entry name" value="DBL_dom_sf"/>
</dbReference>
<feature type="compositionally biased region" description="Basic and acidic residues" evidence="3">
    <location>
        <begin position="818"/>
        <end position="829"/>
    </location>
</feature>
<dbReference type="Pfam" id="PF00621">
    <property type="entry name" value="RhoGEF"/>
    <property type="match status" value="1"/>
</dbReference>
<dbReference type="PROSITE" id="PS50002">
    <property type="entry name" value="SH3"/>
    <property type="match status" value="1"/>
</dbReference>
<feature type="compositionally biased region" description="Acidic residues" evidence="3">
    <location>
        <begin position="711"/>
        <end position="724"/>
    </location>
</feature>
<dbReference type="SUPFAM" id="SSF48065">
    <property type="entry name" value="DBL homology domain (DH-domain)"/>
    <property type="match status" value="1"/>
</dbReference>
<dbReference type="SUPFAM" id="SSF50044">
    <property type="entry name" value="SH3-domain"/>
    <property type="match status" value="1"/>
</dbReference>
<dbReference type="SMART" id="SM00325">
    <property type="entry name" value="RhoGEF"/>
    <property type="match status" value="1"/>
</dbReference>
<sequence>MSLKSEISDLSSTNSVLNIAKAEIMNTSIILNPEPIEYCLTKFNFEASKNDELSFKANQYIRLTKKVDGGWWEGKLDERIGWFPSDFVTTEIEPQKQQELAKNDKVLSTEEMSVLKYKNIVFNRSQLKLSDLDDGGIEISESEFVRNEITKDLIHSEEAFIEDIKVFTNQFIKPMENETWISYADRNDMFGRFPWLSNLHICLTSELKSALNQPEEKNLGNCFSCVIQNFEIVYSDYFSSFPRAIYVASQYNSNNKMTTFLVNAGCQSLPPILHILSFLHKPIQRIAKYSPILSELLHFTKPEDPGFNELVDMVTKFKQLETYLKTLKNNAEKQERLKNLYNSIEDWVGPGIENYGELLLESKVHLLDPTSSSTTPKSHFIYLLEKLFVVLKPISKADNTKYNLVVSVPVWKGTLNIINDINDLNTFQVIFLPSEQSNKLKSLVITVAKPEIKKQWVDTVKRQLEKNVRLTLPSLPKEIQDDLSSNDTNQSKKKWKKLVPKFARTKGKNETTLPPYTSSNLLLKTSEGGTLISSELSNLEHKIITEEKRKQGKLLKIKYEEEETLDSPAINDYSSGVTSQSFGTIMYDNLDPLSHDIINRDSTSSTDTCSSASSKMTTICTKYNAVERNAYSFDNTSSYSEGTAFTNVNTSFNQIGNHFQMTRMTNENVLEAKGNDEFDRMMRGSSVGGEEEEEKAEDEFDRMMRGSSVGGEEEEEEEKAEDEFDRMMRGSSVGGEEEEEKAEDEFDRMMRGSSVGGEEEEEKEKAEDEFDRMMRESYAENRKEKAENELDKSRSESRVEGQEEENANDKFDGMMGEKSIEEKVDNTVDRRMSEGLVEEIAEVEFNGRMSDHPSAEKKEDKNEQVNTTCNNPDSAMDEPFESSQLKRIHLDETMAPFSMEPSDTVNNPTIIDDVKEKSHIEQNKINRNTFAAEPVTIPSNEVNPMPMESTTNPIPDTLTEYMMTPPMPMEESSSLGKEVFTTHLPLFKKGIFEPIKEMKKSFDTTSILHHKKSTTTWFSEDSKSETEELKRSVNTKESLLYQSSKEDIHKDNGVNILLELEELEKRNKHKKNEFSEISSTTSLKSVQMISKFSPLMQSHDDVHHSFSKSELPQYPEHQDSMGKGDEVLSESFGHQDSNLYSMYKNKNIVKEDLSTLLTSNESSMPPLVETSVRNKNISGQREDLLNHCTETNEPEVGLATSKEKEENIVKDPQANEVVQEEEEEKKDAIINKIIEAKIAQEIKEKCGDISNKDLTIKIRINEEDTSKDINIEIKINRNTEDKIPAVTIETEKDDDHQEESQLKVITAASAVSETEPVESTAEPVLPSESTQNVIIEQEEKKEKEQLNSSGVEEGALVEASVAVREGNSAKDMATQTIENPTVHDGISDPIVNNQPLNTMEMYKSSIQKKRSAIITTTESSNDSASPTFLHNLISSPSTVATEATDVTLSMIGNEEDKMHKQSCSMDSYESKATLNGFNLSHGNLGEVDTSVEGCRSESECQEDQHFSAVKDRKKLKSPPLPSTDSPVIPSITTFKEEKDHIVEYGLLEKQFKSFLSRHHLQVEELKDNNRYSDSFVRYQNVDFKKESEVFSTVDVAATETTEQHGEQETEMELTSSQDHELFTESSLSVTTTTTTPIEETIPLLLTKRLPSTLNHPLRHFPSNLRYHSDSYTVTNTTPVNLKTSPSNDDLL</sequence>
<dbReference type="Gene3D" id="2.30.29.30">
    <property type="entry name" value="Pleckstrin-homology domain (PH domain)/Phosphotyrosine-binding domain (PTB)"/>
    <property type="match status" value="1"/>
</dbReference>
<evidence type="ECO:0000313" key="7">
    <source>
        <dbReference type="Proteomes" id="UP000193719"/>
    </source>
</evidence>
<dbReference type="Gene3D" id="2.30.30.40">
    <property type="entry name" value="SH3 Domains"/>
    <property type="match status" value="1"/>
</dbReference>
<dbReference type="PANTHER" id="PTHR45834:SF3">
    <property type="entry name" value="RHO GUANINE NUCLEOTIDE EXCHANGE FACTOR 3, ISOFORM L"/>
    <property type="match status" value="1"/>
</dbReference>
<dbReference type="InterPro" id="IPR000219">
    <property type="entry name" value="DH_dom"/>
</dbReference>
<comment type="caution">
    <text evidence="6">The sequence shown here is derived from an EMBL/GenBank/DDBJ whole genome shotgun (WGS) entry which is preliminary data.</text>
</comment>
<feature type="compositionally biased region" description="Acidic residues" evidence="3">
    <location>
        <begin position="735"/>
        <end position="746"/>
    </location>
</feature>
<dbReference type="InterPro" id="IPR036028">
    <property type="entry name" value="SH3-like_dom_sf"/>
</dbReference>
<dbReference type="Proteomes" id="UP000193719">
    <property type="component" value="Unassembled WGS sequence"/>
</dbReference>
<accession>A0A1Y1UUU9</accession>
<dbReference type="SMART" id="SM00326">
    <property type="entry name" value="SH3"/>
    <property type="match status" value="1"/>
</dbReference>
<feature type="region of interest" description="Disordered" evidence="3">
    <location>
        <begin position="674"/>
        <end position="829"/>
    </location>
</feature>
<dbReference type="PANTHER" id="PTHR45834">
    <property type="entry name" value="RHO GUANINE NUCLEOTIDE EXCHANGE FACTOR 9-RELATED"/>
    <property type="match status" value="1"/>
</dbReference>
<feature type="region of interest" description="Disordered" evidence="3">
    <location>
        <begin position="842"/>
        <end position="880"/>
    </location>
</feature>
<feature type="compositionally biased region" description="Polar residues" evidence="3">
    <location>
        <begin position="864"/>
        <end position="873"/>
    </location>
</feature>
<evidence type="ECO:0000313" key="6">
    <source>
        <dbReference type="EMBL" id="ORX41783.1"/>
    </source>
</evidence>
<proteinExistence type="predicted"/>
<reference evidence="6 7" key="2">
    <citation type="submission" date="2016-08" db="EMBL/GenBank/DDBJ databases">
        <title>Pervasive Adenine N6-methylation of Active Genes in Fungi.</title>
        <authorList>
            <consortium name="DOE Joint Genome Institute"/>
            <person name="Mondo S.J."/>
            <person name="Dannebaum R.O."/>
            <person name="Kuo R.C."/>
            <person name="Labutti K."/>
            <person name="Haridas S."/>
            <person name="Kuo A."/>
            <person name="Salamov A."/>
            <person name="Ahrendt S.R."/>
            <person name="Lipzen A."/>
            <person name="Sullivan W."/>
            <person name="Andreopoulos W.B."/>
            <person name="Clum A."/>
            <person name="Lindquist E."/>
            <person name="Daum C."/>
            <person name="Ramamoorthy G.K."/>
            <person name="Gryganskyi A."/>
            <person name="Culley D."/>
            <person name="Magnuson J.K."/>
            <person name="James T.Y."/>
            <person name="O'Malley M.A."/>
            <person name="Stajich J.E."/>
            <person name="Spatafora J.W."/>
            <person name="Visel A."/>
            <person name="Grigoriev I.V."/>
        </authorList>
    </citation>
    <scope>NUCLEOTIDE SEQUENCE [LARGE SCALE GENOMIC DNA]</scope>
    <source>
        <strain evidence="7">finn</strain>
    </source>
</reference>
<keyword evidence="7" id="KW-1185">Reference proteome</keyword>
<evidence type="ECO:0000259" key="5">
    <source>
        <dbReference type="PROSITE" id="PS50010"/>
    </source>
</evidence>
<evidence type="ECO:0000256" key="1">
    <source>
        <dbReference type="ARBA" id="ARBA00022443"/>
    </source>
</evidence>